<evidence type="ECO:0000313" key="2">
    <source>
        <dbReference type="EMBL" id="CAI5453087.1"/>
    </source>
</evidence>
<evidence type="ECO:0000256" key="1">
    <source>
        <dbReference type="SAM" id="Phobius"/>
    </source>
</evidence>
<reference evidence="2" key="1">
    <citation type="submission" date="2022-11" db="EMBL/GenBank/DDBJ databases">
        <authorList>
            <person name="Kikuchi T."/>
        </authorList>
    </citation>
    <scope>NUCLEOTIDE SEQUENCE</scope>
    <source>
        <strain evidence="2">PS1010</strain>
    </source>
</reference>
<dbReference type="InterPro" id="IPR019422">
    <property type="entry name" value="7TM_GPCR_serpentine_rcpt_Srh"/>
</dbReference>
<feature type="transmembrane region" description="Helical" evidence="1">
    <location>
        <begin position="137"/>
        <end position="158"/>
    </location>
</feature>
<feature type="transmembrane region" description="Helical" evidence="1">
    <location>
        <begin position="20"/>
        <end position="41"/>
    </location>
</feature>
<keyword evidence="1" id="KW-1133">Transmembrane helix</keyword>
<dbReference type="OrthoDB" id="5822920at2759"/>
<organism evidence="2 3">
    <name type="scientific">Caenorhabditis angaria</name>
    <dbReference type="NCBI Taxonomy" id="860376"/>
    <lineage>
        <taxon>Eukaryota</taxon>
        <taxon>Metazoa</taxon>
        <taxon>Ecdysozoa</taxon>
        <taxon>Nematoda</taxon>
        <taxon>Chromadorea</taxon>
        <taxon>Rhabditida</taxon>
        <taxon>Rhabditina</taxon>
        <taxon>Rhabditomorpha</taxon>
        <taxon>Rhabditoidea</taxon>
        <taxon>Rhabditidae</taxon>
        <taxon>Peloderinae</taxon>
        <taxon>Caenorhabditis</taxon>
    </lineage>
</organism>
<dbReference type="PANTHER" id="PTHR46891">
    <property type="entry name" value="SERPENTINE RECEPTOR, CLASS H-RELATED"/>
    <property type="match status" value="1"/>
</dbReference>
<gene>
    <name evidence="2" type="ORF">CAMP_LOCUS15724</name>
</gene>
<evidence type="ECO:0000313" key="3">
    <source>
        <dbReference type="Proteomes" id="UP001152747"/>
    </source>
</evidence>
<name>A0A9P1N9T7_9PELO</name>
<dbReference type="PANTHER" id="PTHR46891:SF11">
    <property type="entry name" value="SERPENTINE RECEPTOR, CLASS H-RELATED"/>
    <property type="match status" value="1"/>
</dbReference>
<keyword evidence="1" id="KW-0812">Transmembrane</keyword>
<feature type="transmembrane region" description="Helical" evidence="1">
    <location>
        <begin position="245"/>
        <end position="271"/>
    </location>
</feature>
<dbReference type="Pfam" id="PF10318">
    <property type="entry name" value="7TM_GPCR_Srh"/>
    <property type="match status" value="1"/>
</dbReference>
<accession>A0A9P1N9T7</accession>
<feature type="transmembrane region" description="Helical" evidence="1">
    <location>
        <begin position="91"/>
        <end position="116"/>
    </location>
</feature>
<dbReference type="EMBL" id="CANHGI010000005">
    <property type="protein sequence ID" value="CAI5453087.1"/>
    <property type="molecule type" value="Genomic_DNA"/>
</dbReference>
<keyword evidence="3" id="KW-1185">Reference proteome</keyword>
<protein>
    <submittedName>
        <fullName evidence="2">Uncharacterized protein</fullName>
    </submittedName>
</protein>
<comment type="caution">
    <text evidence="2">The sequence shown here is derived from an EMBL/GenBank/DDBJ whole genome shotgun (WGS) entry which is preliminary data.</text>
</comment>
<feature type="transmembrane region" description="Helical" evidence="1">
    <location>
        <begin position="277"/>
        <end position="299"/>
    </location>
</feature>
<sequence>MACEIDYSISYHWIMDISPWISIWIYLFFFLVALDLMILKVNENHLAILNHQFWNFVLHFYIAIYYRPIGYLPLFGFQIGGIMRTWNINAIYAWIAWVWIIFTVFLTIVHTFYARLKTVVSSITLNKNSRLITGSSVAMVIAIIITLTCGSSILLVFLSTPYVVEIKANAFAKHNNSIIFCDDFAIIDVSMWQTIIPNLLAGIGIILLFIIIVFMSIVSIIVLSTNKKTSSAKTLQTRKGLMISFTVQVISHSLFLFSPPTICLILQLFGVLRNHHIYAAIILMAHQGVITILLLTIVFPYTSNAYNSFSVKRIFKIPYNFVKNPGKIQSSHSTARTTTF</sequence>
<proteinExistence type="predicted"/>
<feature type="transmembrane region" description="Helical" evidence="1">
    <location>
        <begin position="53"/>
        <end position="71"/>
    </location>
</feature>
<feature type="transmembrane region" description="Helical" evidence="1">
    <location>
        <begin position="199"/>
        <end position="224"/>
    </location>
</feature>
<dbReference type="AlphaFoldDB" id="A0A9P1N9T7"/>
<dbReference type="Proteomes" id="UP001152747">
    <property type="component" value="Unassembled WGS sequence"/>
</dbReference>
<keyword evidence="1" id="KW-0472">Membrane</keyword>